<dbReference type="EMBL" id="JACGCI010000148">
    <property type="protein sequence ID" value="KAF6743341.1"/>
    <property type="molecule type" value="Genomic_DNA"/>
</dbReference>
<accession>A0A8H6HCN4</accession>
<dbReference type="AlphaFoldDB" id="A0A8H6HCN4"/>
<dbReference type="Proteomes" id="UP000521943">
    <property type="component" value="Unassembled WGS sequence"/>
</dbReference>
<name>A0A8H6HCN4_9AGAR</name>
<sequence length="130" mass="14495">MTPGWRLTETSTPRQVIRHDSSNLRSELQSEEMRWRVECFAPKHSPDLKPGDISRDVSGIIGRQTEIRRTNPRVVFKGGRIDGSLGVHGSTANCGPFVRLRAKHIMLIRLKVDHLGGETEKIAQTEIGAG</sequence>
<gene>
    <name evidence="1" type="ORF">DFP72DRAFT_859042</name>
</gene>
<evidence type="ECO:0000313" key="1">
    <source>
        <dbReference type="EMBL" id="KAF6743341.1"/>
    </source>
</evidence>
<comment type="caution">
    <text evidence="1">The sequence shown here is derived from an EMBL/GenBank/DDBJ whole genome shotgun (WGS) entry which is preliminary data.</text>
</comment>
<proteinExistence type="predicted"/>
<organism evidence="1 2">
    <name type="scientific">Ephemerocybe angulata</name>
    <dbReference type="NCBI Taxonomy" id="980116"/>
    <lineage>
        <taxon>Eukaryota</taxon>
        <taxon>Fungi</taxon>
        <taxon>Dikarya</taxon>
        <taxon>Basidiomycota</taxon>
        <taxon>Agaricomycotina</taxon>
        <taxon>Agaricomycetes</taxon>
        <taxon>Agaricomycetidae</taxon>
        <taxon>Agaricales</taxon>
        <taxon>Agaricineae</taxon>
        <taxon>Psathyrellaceae</taxon>
        <taxon>Ephemerocybe</taxon>
    </lineage>
</organism>
<protein>
    <submittedName>
        <fullName evidence="1">Uncharacterized protein</fullName>
    </submittedName>
</protein>
<evidence type="ECO:0000313" key="2">
    <source>
        <dbReference type="Proteomes" id="UP000521943"/>
    </source>
</evidence>
<reference evidence="1 2" key="1">
    <citation type="submission" date="2020-07" db="EMBL/GenBank/DDBJ databases">
        <title>Comparative genomics of pyrophilous fungi reveals a link between fire events and developmental genes.</title>
        <authorList>
            <consortium name="DOE Joint Genome Institute"/>
            <person name="Steindorff A.S."/>
            <person name="Carver A."/>
            <person name="Calhoun S."/>
            <person name="Stillman K."/>
            <person name="Liu H."/>
            <person name="Lipzen A."/>
            <person name="Pangilinan J."/>
            <person name="Labutti K."/>
            <person name="Bruns T.D."/>
            <person name="Grigoriev I.V."/>
        </authorList>
    </citation>
    <scope>NUCLEOTIDE SEQUENCE [LARGE SCALE GENOMIC DNA]</scope>
    <source>
        <strain evidence="1 2">CBS 144469</strain>
    </source>
</reference>
<keyword evidence="2" id="KW-1185">Reference proteome</keyword>